<accession>A0A5C1AF25</accession>
<dbReference type="Proteomes" id="UP000324974">
    <property type="component" value="Chromosome"/>
</dbReference>
<dbReference type="RefSeq" id="WP_149111798.1">
    <property type="nucleotide sequence ID" value="NZ_CP042425.1"/>
</dbReference>
<organism evidence="2 3">
    <name type="scientific">Limnoglobus roseus</name>
    <dbReference type="NCBI Taxonomy" id="2598579"/>
    <lineage>
        <taxon>Bacteria</taxon>
        <taxon>Pseudomonadati</taxon>
        <taxon>Planctomycetota</taxon>
        <taxon>Planctomycetia</taxon>
        <taxon>Gemmatales</taxon>
        <taxon>Gemmataceae</taxon>
        <taxon>Limnoglobus</taxon>
    </lineage>
</organism>
<feature type="region of interest" description="Disordered" evidence="1">
    <location>
        <begin position="280"/>
        <end position="306"/>
    </location>
</feature>
<dbReference type="AlphaFoldDB" id="A0A5C1AF25"/>
<proteinExistence type="predicted"/>
<sequence length="306" mass="32568">MPALIYCVPGYVPAVPNSPRWGEAGGYAATEAWLAALPLPDALWRSAVLFQARRLGDLVAARYADFAFLARGLALVGADDPAAVNPVRAELAAAENAWDAMLETIFRTCDADDLEAARPEVPHYSLASNVAGVLHHALAVSLAVDRGAAVPDAARVFHTSLLVQAAVLRERGLADAPSSYYAKKEQPRAVTLFRPIPGWKEEWATPTVRRLAEGVYANPRGGLAPALAKALQTAGCGVGWVMRFLAEPRQGVNLHPSLWVVSKLAGRPAFDYRPPKGVPVTPAAASAPSPAPKTHSRPVSGRRLPF</sequence>
<reference evidence="3" key="1">
    <citation type="submission" date="2019-08" db="EMBL/GenBank/DDBJ databases">
        <title>Limnoglobus roseus gen. nov., sp. nov., a novel freshwater planctomycete with a giant genome from the family Gemmataceae.</title>
        <authorList>
            <person name="Kulichevskaya I.S."/>
            <person name="Naumoff D.G."/>
            <person name="Miroshnikov K."/>
            <person name="Ivanova A."/>
            <person name="Philippov D.A."/>
            <person name="Hakobyan A."/>
            <person name="Rijpstra I.C."/>
            <person name="Sinninghe Damste J.S."/>
            <person name="Liesack W."/>
            <person name="Dedysh S.N."/>
        </authorList>
    </citation>
    <scope>NUCLEOTIDE SEQUENCE [LARGE SCALE GENOMIC DNA]</scope>
    <source>
        <strain evidence="3">PX52</strain>
    </source>
</reference>
<gene>
    <name evidence="2" type="ORF">PX52LOC_04136</name>
</gene>
<keyword evidence="3" id="KW-1185">Reference proteome</keyword>
<evidence type="ECO:0000313" key="3">
    <source>
        <dbReference type="Proteomes" id="UP000324974"/>
    </source>
</evidence>
<name>A0A5C1AF25_9BACT</name>
<evidence type="ECO:0000313" key="2">
    <source>
        <dbReference type="EMBL" id="QEL17155.1"/>
    </source>
</evidence>
<dbReference type="EMBL" id="CP042425">
    <property type="protein sequence ID" value="QEL17155.1"/>
    <property type="molecule type" value="Genomic_DNA"/>
</dbReference>
<dbReference type="KEGG" id="lrs:PX52LOC_04136"/>
<protein>
    <submittedName>
        <fullName evidence="2">Uncharacterized protein</fullName>
    </submittedName>
</protein>
<evidence type="ECO:0000256" key="1">
    <source>
        <dbReference type="SAM" id="MobiDB-lite"/>
    </source>
</evidence>